<evidence type="ECO:0000313" key="1">
    <source>
        <dbReference type="EMBL" id="GAG55723.1"/>
    </source>
</evidence>
<accession>X0Z5P6</accession>
<dbReference type="EMBL" id="BART01005962">
    <property type="protein sequence ID" value="GAG55723.1"/>
    <property type="molecule type" value="Genomic_DNA"/>
</dbReference>
<name>X0Z5P6_9ZZZZ</name>
<protein>
    <submittedName>
        <fullName evidence="1">Uncharacterized protein</fullName>
    </submittedName>
</protein>
<organism evidence="1">
    <name type="scientific">marine sediment metagenome</name>
    <dbReference type="NCBI Taxonomy" id="412755"/>
    <lineage>
        <taxon>unclassified sequences</taxon>
        <taxon>metagenomes</taxon>
        <taxon>ecological metagenomes</taxon>
    </lineage>
</organism>
<gene>
    <name evidence="1" type="ORF">S01H4_13548</name>
</gene>
<comment type="caution">
    <text evidence="1">The sequence shown here is derived from an EMBL/GenBank/DDBJ whole genome shotgun (WGS) entry which is preliminary data.</text>
</comment>
<sequence>MYLIAKFLFLATSFMVNVDNPKSARTANNATKAKTKLNLP</sequence>
<reference evidence="1" key="1">
    <citation type="journal article" date="2014" name="Front. Microbiol.">
        <title>High frequency of phylogenetically diverse reductive dehalogenase-homologous genes in deep subseafloor sedimentary metagenomes.</title>
        <authorList>
            <person name="Kawai M."/>
            <person name="Futagami T."/>
            <person name="Toyoda A."/>
            <person name="Takaki Y."/>
            <person name="Nishi S."/>
            <person name="Hori S."/>
            <person name="Arai W."/>
            <person name="Tsubouchi T."/>
            <person name="Morono Y."/>
            <person name="Uchiyama I."/>
            <person name="Ito T."/>
            <person name="Fujiyama A."/>
            <person name="Inagaki F."/>
            <person name="Takami H."/>
        </authorList>
    </citation>
    <scope>NUCLEOTIDE SEQUENCE</scope>
    <source>
        <strain evidence="1">Expedition CK06-06</strain>
    </source>
</reference>
<dbReference type="AlphaFoldDB" id="X0Z5P6"/>
<proteinExistence type="predicted"/>